<dbReference type="Proteomes" id="UP000002505">
    <property type="component" value="Plasmid pACHL01"/>
</dbReference>
<evidence type="ECO:0000313" key="3">
    <source>
        <dbReference type="Proteomes" id="UP000002505"/>
    </source>
</evidence>
<keyword evidence="3" id="KW-1185">Reference proteome</keyword>
<dbReference type="EMBL" id="CP001342">
    <property type="protein sequence ID" value="ACL41897.1"/>
    <property type="molecule type" value="Genomic_DNA"/>
</dbReference>
<dbReference type="HOGENOM" id="CLU_1340967_0_0_11"/>
<dbReference type="KEGG" id="ach:Achl_3946"/>
<evidence type="ECO:0000256" key="1">
    <source>
        <dbReference type="SAM" id="Phobius"/>
    </source>
</evidence>
<organism evidence="2 3">
    <name type="scientific">Pseudarthrobacter chlorophenolicus (strain ATCC 700700 / DSM 12829 / CIP 107037 / JCM 12360 / KCTC 9906 / NCIMB 13794 / A6)</name>
    <name type="common">Arthrobacter chlorophenolicus</name>
    <dbReference type="NCBI Taxonomy" id="452863"/>
    <lineage>
        <taxon>Bacteria</taxon>
        <taxon>Bacillati</taxon>
        <taxon>Actinomycetota</taxon>
        <taxon>Actinomycetes</taxon>
        <taxon>Micrococcales</taxon>
        <taxon>Micrococcaceae</taxon>
        <taxon>Pseudarthrobacter</taxon>
    </lineage>
</organism>
<keyword evidence="2" id="KW-0614">Plasmid</keyword>
<evidence type="ECO:0000313" key="2">
    <source>
        <dbReference type="EMBL" id="ACL41897.1"/>
    </source>
</evidence>
<sequence>MQITVLRAPWPVVLKPGLLALFAALSVGGGMLVATRRLQHTGHLWLTWQDAAAVGALTIAGLVLHETGHAVAARATGRLVERLEFGLAGGAVTSGDTTPWRRAIAIATGPLLELAFGFTLLTAGGGTWAALATPLGTAGLMAIINGAGNLLPVHPSLDGYRLLTFLRLALTGNRRLNCVPEGPCPACTGNFPAQVLDEEQVPAA</sequence>
<name>B8HHK0_PSECP</name>
<dbReference type="RefSeq" id="WP_012622914.1">
    <property type="nucleotide sequence ID" value="NC_011879.1"/>
</dbReference>
<proteinExistence type="predicted"/>
<feature type="transmembrane region" description="Helical" evidence="1">
    <location>
        <begin position="12"/>
        <end position="34"/>
    </location>
</feature>
<geneLocation type="plasmid" evidence="2 3">
    <name>pACHL01</name>
</geneLocation>
<keyword evidence="1" id="KW-0812">Transmembrane</keyword>
<keyword evidence="1" id="KW-1133">Transmembrane helix</keyword>
<protein>
    <submittedName>
        <fullName evidence="2">Peptidase M50</fullName>
    </submittedName>
</protein>
<dbReference type="OrthoDB" id="9781963at2"/>
<keyword evidence="1" id="KW-0472">Membrane</keyword>
<gene>
    <name evidence="2" type="ordered locus">Achl_3946</name>
</gene>
<accession>B8HHK0</accession>
<dbReference type="AlphaFoldDB" id="B8HHK0"/>
<reference evidence="2" key="1">
    <citation type="submission" date="2009-01" db="EMBL/GenBank/DDBJ databases">
        <title>Complete sequence of plasmid1 of Arthrobacter chlorophenolicus A6.</title>
        <authorList>
            <consortium name="US DOE Joint Genome Institute"/>
            <person name="Lucas S."/>
            <person name="Copeland A."/>
            <person name="Lapidus A."/>
            <person name="Glavina del Rio T."/>
            <person name="Tice H."/>
            <person name="Bruce D."/>
            <person name="Goodwin L."/>
            <person name="Pitluck S."/>
            <person name="Goltsman E."/>
            <person name="Clum A."/>
            <person name="Larimer F."/>
            <person name="Land M."/>
            <person name="Hauser L."/>
            <person name="Kyrpides N."/>
            <person name="Mikhailova N."/>
            <person name="Jansson J."/>
            <person name="Richardson P."/>
        </authorList>
    </citation>
    <scope>NUCLEOTIDE SEQUENCE [LARGE SCALE GENOMIC DNA]</scope>
    <source>
        <strain evidence="2">A6</strain>
        <plasmid evidence="2">pACHL01</plasmid>
    </source>
</reference>